<organism evidence="1 2">
    <name type="scientific">Camellia lanceoleosa</name>
    <dbReference type="NCBI Taxonomy" id="1840588"/>
    <lineage>
        <taxon>Eukaryota</taxon>
        <taxon>Viridiplantae</taxon>
        <taxon>Streptophyta</taxon>
        <taxon>Embryophyta</taxon>
        <taxon>Tracheophyta</taxon>
        <taxon>Spermatophyta</taxon>
        <taxon>Magnoliopsida</taxon>
        <taxon>eudicotyledons</taxon>
        <taxon>Gunneridae</taxon>
        <taxon>Pentapetalae</taxon>
        <taxon>asterids</taxon>
        <taxon>Ericales</taxon>
        <taxon>Theaceae</taxon>
        <taxon>Camellia</taxon>
    </lineage>
</organism>
<name>A0ACC0HD08_9ERIC</name>
<reference evidence="1 2" key="1">
    <citation type="journal article" date="2022" name="Plant J.">
        <title>Chromosome-level genome of Camellia lanceoleosa provides a valuable resource for understanding genome evolution and self-incompatibility.</title>
        <authorList>
            <person name="Gong W."/>
            <person name="Xiao S."/>
            <person name="Wang L."/>
            <person name="Liao Z."/>
            <person name="Chang Y."/>
            <person name="Mo W."/>
            <person name="Hu G."/>
            <person name="Li W."/>
            <person name="Zhao G."/>
            <person name="Zhu H."/>
            <person name="Hu X."/>
            <person name="Ji K."/>
            <person name="Xiang X."/>
            <person name="Song Q."/>
            <person name="Yuan D."/>
            <person name="Jin S."/>
            <person name="Zhang L."/>
        </authorList>
    </citation>
    <scope>NUCLEOTIDE SEQUENCE [LARGE SCALE GENOMIC DNA]</scope>
    <source>
        <strain evidence="1">SQ_2022a</strain>
    </source>
</reference>
<dbReference type="EMBL" id="CM045762">
    <property type="protein sequence ID" value="KAI8010793.1"/>
    <property type="molecule type" value="Genomic_DNA"/>
</dbReference>
<proteinExistence type="predicted"/>
<protein>
    <submittedName>
        <fullName evidence="1">Uncharacterized protein</fullName>
    </submittedName>
</protein>
<evidence type="ECO:0000313" key="1">
    <source>
        <dbReference type="EMBL" id="KAI8010793.1"/>
    </source>
</evidence>
<gene>
    <name evidence="1" type="ORF">LOK49_LG06G00921</name>
</gene>
<evidence type="ECO:0000313" key="2">
    <source>
        <dbReference type="Proteomes" id="UP001060215"/>
    </source>
</evidence>
<dbReference type="Proteomes" id="UP001060215">
    <property type="component" value="Chromosome 5"/>
</dbReference>
<keyword evidence="2" id="KW-1185">Reference proteome</keyword>
<comment type="caution">
    <text evidence="1">The sequence shown here is derived from an EMBL/GenBank/DDBJ whole genome shotgun (WGS) entry which is preliminary data.</text>
</comment>
<accession>A0ACC0HD08</accession>
<sequence length="241" mass="27629">MGRDGAGDDKPVLLPSLIGPAAQTQWGCGSDRIQSRVGVVHFSPFSFIKKWKKKEKISEVIMRVEQKRREEKRAVVVKRRKTKMALELLLHGHYHQFSIPTIHSPPPQLSSPFLKNEIGCFRRRTKAVLRWRRQKPPLLRHRVITAALPQLDLTEDNVKQVLVDARAEFGQIFDSSVGITGKAELAELDGPFVKISLKGRFWHKRSTVLDRLANYLKQRIPEILEVDIEDEKQLDDSPANF</sequence>